<dbReference type="STRING" id="658429.L8FQI7"/>
<dbReference type="VEuPathDB" id="FungiDB:GMDG_05746"/>
<dbReference type="OrthoDB" id="1861185at2759"/>
<reference evidence="5" key="1">
    <citation type="submission" date="2010-09" db="EMBL/GenBank/DDBJ databases">
        <title>The genome sequence of Geomyces destructans 20631-21.</title>
        <authorList>
            <consortium name="The Broad Institute Genome Sequencing Platform"/>
            <person name="Cuomo C.A."/>
            <person name="Blehert D.S."/>
            <person name="Lorch J.M."/>
            <person name="Young S.K."/>
            <person name="Zeng Q."/>
            <person name="Gargeya S."/>
            <person name="Fitzgerald M."/>
            <person name="Haas B."/>
            <person name="Abouelleil A."/>
            <person name="Alvarado L."/>
            <person name="Arachchi H.M."/>
            <person name="Berlin A."/>
            <person name="Brown A."/>
            <person name="Chapman S.B."/>
            <person name="Chen Z."/>
            <person name="Dunbar C."/>
            <person name="Freedman E."/>
            <person name="Gearin G."/>
            <person name="Gellesch M."/>
            <person name="Goldberg J."/>
            <person name="Griggs A."/>
            <person name="Gujja S."/>
            <person name="Heiman D."/>
            <person name="Howarth C."/>
            <person name="Larson L."/>
            <person name="Lui A."/>
            <person name="MacDonald P.J.P."/>
            <person name="Montmayeur A."/>
            <person name="Murphy C."/>
            <person name="Neiman D."/>
            <person name="Pearson M."/>
            <person name="Priest M."/>
            <person name="Roberts A."/>
            <person name="Saif S."/>
            <person name="Shea T."/>
            <person name="Shenoy N."/>
            <person name="Sisk P."/>
            <person name="Stolte C."/>
            <person name="Sykes S."/>
            <person name="Wortman J."/>
            <person name="Nusbaum C."/>
            <person name="Birren B."/>
        </authorList>
    </citation>
    <scope>NUCLEOTIDE SEQUENCE [LARGE SCALE GENOMIC DNA]</scope>
    <source>
        <strain evidence="5">ATCC MYA-4855 / 20631-21</strain>
    </source>
</reference>
<dbReference type="GO" id="GO:0000730">
    <property type="term" value="P:DNA recombinase assembly"/>
    <property type="evidence" value="ECO:0007669"/>
    <property type="project" value="TreeGrafter"/>
</dbReference>
<dbReference type="InParanoid" id="L8FQI7"/>
<evidence type="ECO:0000313" key="4">
    <source>
        <dbReference type="EMBL" id="ELR02809.1"/>
    </source>
</evidence>
<proteinExistence type="predicted"/>
<dbReference type="GO" id="GO:0003697">
    <property type="term" value="F:single-stranded DNA binding"/>
    <property type="evidence" value="ECO:0007669"/>
    <property type="project" value="TreeGrafter"/>
</dbReference>
<keyword evidence="1" id="KW-0547">Nucleotide-binding</keyword>
<dbReference type="GO" id="GO:0006312">
    <property type="term" value="P:mitotic recombination"/>
    <property type="evidence" value="ECO:0007669"/>
    <property type="project" value="TreeGrafter"/>
</dbReference>
<dbReference type="InterPro" id="IPR016467">
    <property type="entry name" value="DNA_recomb/repair_RecA-like"/>
</dbReference>
<dbReference type="SUPFAM" id="SSF52540">
    <property type="entry name" value="P-loop containing nucleoside triphosphate hydrolases"/>
    <property type="match status" value="1"/>
</dbReference>
<dbReference type="InterPro" id="IPR013632">
    <property type="entry name" value="Rad51_C"/>
</dbReference>
<dbReference type="GO" id="GO:0003690">
    <property type="term" value="F:double-stranded DNA binding"/>
    <property type="evidence" value="ECO:0007669"/>
    <property type="project" value="TreeGrafter"/>
</dbReference>
<feature type="domain" description="RecA family profile 1" evidence="3">
    <location>
        <begin position="91"/>
        <end position="270"/>
    </location>
</feature>
<dbReference type="PIRSF" id="PIRSF005856">
    <property type="entry name" value="Rad51"/>
    <property type="match status" value="1"/>
</dbReference>
<keyword evidence="2" id="KW-0067">ATP-binding</keyword>
<keyword evidence="5" id="KW-1185">Reference proteome</keyword>
<dbReference type="GO" id="GO:0042148">
    <property type="term" value="P:DNA strand invasion"/>
    <property type="evidence" value="ECO:0007669"/>
    <property type="project" value="TreeGrafter"/>
</dbReference>
<dbReference type="EMBL" id="GL573295">
    <property type="protein sequence ID" value="ELR02809.1"/>
    <property type="molecule type" value="Genomic_DNA"/>
</dbReference>
<dbReference type="InterPro" id="IPR003593">
    <property type="entry name" value="AAA+_ATPase"/>
</dbReference>
<dbReference type="HOGENOM" id="CLU_013059_1_1_1"/>
<dbReference type="FunCoup" id="L8FQI7">
    <property type="interactions" value="33"/>
</dbReference>
<dbReference type="InterPro" id="IPR027417">
    <property type="entry name" value="P-loop_NTPase"/>
</dbReference>
<sequence>MTDLSSILPAFPTAPYAHLLPSLERQGVSTTDLLALDPAALAKRANIPVEDVKRLCTHVLRALQRDLGLTGDDPETALSSLRGTGNQISKKWDAISTLDPSLDGLLSGGFPAGYITEITGESGSGKTQLLLLLLLAVQLPSPHGLNRSAIYITTESSLPTTRLAQLRAAHPILAETSLSRILTIHARDLETQDHILRFQLPLAIRRHNVGLVVIDSVAANFRAEFERSGDGGAAHGANMALRTAELVGLGALLRGAARSEGVAVVVSNQVADRFAPLSVGEGPRGSWAESQGRRERLTLDGQMRFFTGWGDGEYWEEGGMKTPSLGLVWTNQLACRVAVGRGEGGDG</sequence>
<dbReference type="PROSITE" id="PS50162">
    <property type="entry name" value="RECA_2"/>
    <property type="match status" value="1"/>
</dbReference>
<evidence type="ECO:0000256" key="2">
    <source>
        <dbReference type="ARBA" id="ARBA00022840"/>
    </source>
</evidence>
<evidence type="ECO:0000313" key="5">
    <source>
        <dbReference type="Proteomes" id="UP000011064"/>
    </source>
</evidence>
<dbReference type="GO" id="GO:0005524">
    <property type="term" value="F:ATP binding"/>
    <property type="evidence" value="ECO:0007669"/>
    <property type="project" value="UniProtKB-KW"/>
</dbReference>
<protein>
    <recommendedName>
        <fullName evidence="3">RecA family profile 1 domain-containing protein</fullName>
    </recommendedName>
</protein>
<dbReference type="SMART" id="SM00382">
    <property type="entry name" value="AAA"/>
    <property type="match status" value="1"/>
</dbReference>
<dbReference type="PANTHER" id="PTHR22942:SF66">
    <property type="entry name" value="RE19845P"/>
    <property type="match status" value="1"/>
</dbReference>
<dbReference type="AlphaFoldDB" id="L8FQI7"/>
<organism evidence="4 5">
    <name type="scientific">Pseudogymnoascus destructans (strain ATCC MYA-4855 / 20631-21)</name>
    <name type="common">Bat white-nose syndrome fungus</name>
    <name type="synonym">Geomyces destructans</name>
    <dbReference type="NCBI Taxonomy" id="658429"/>
    <lineage>
        <taxon>Eukaryota</taxon>
        <taxon>Fungi</taxon>
        <taxon>Dikarya</taxon>
        <taxon>Ascomycota</taxon>
        <taxon>Pezizomycotina</taxon>
        <taxon>Leotiomycetes</taxon>
        <taxon>Thelebolales</taxon>
        <taxon>Thelebolaceae</taxon>
        <taxon>Pseudogymnoascus</taxon>
    </lineage>
</organism>
<evidence type="ECO:0000256" key="1">
    <source>
        <dbReference type="ARBA" id="ARBA00022741"/>
    </source>
</evidence>
<dbReference type="GO" id="GO:0140664">
    <property type="term" value="F:ATP-dependent DNA damage sensor activity"/>
    <property type="evidence" value="ECO:0007669"/>
    <property type="project" value="InterPro"/>
</dbReference>
<dbReference type="Gene3D" id="3.40.50.300">
    <property type="entry name" value="P-loop containing nucleotide triphosphate hydrolases"/>
    <property type="match status" value="1"/>
</dbReference>
<accession>L8FQI7</accession>
<dbReference type="InterPro" id="IPR020588">
    <property type="entry name" value="RecA_ATP-bd"/>
</dbReference>
<evidence type="ECO:0000259" key="3">
    <source>
        <dbReference type="PROSITE" id="PS50162"/>
    </source>
</evidence>
<dbReference type="PANTHER" id="PTHR22942">
    <property type="entry name" value="RECA/RAD51/RADA DNA STRAND-PAIRING FAMILY MEMBER"/>
    <property type="match status" value="1"/>
</dbReference>
<dbReference type="GO" id="GO:0061982">
    <property type="term" value="P:meiosis I cell cycle process"/>
    <property type="evidence" value="ECO:0007669"/>
    <property type="project" value="UniProtKB-ARBA"/>
</dbReference>
<dbReference type="Pfam" id="PF08423">
    <property type="entry name" value="Rad51"/>
    <property type="match status" value="1"/>
</dbReference>
<dbReference type="GO" id="GO:0000150">
    <property type="term" value="F:DNA strand exchange activity"/>
    <property type="evidence" value="ECO:0007669"/>
    <property type="project" value="TreeGrafter"/>
</dbReference>
<dbReference type="Proteomes" id="UP000011064">
    <property type="component" value="Unassembled WGS sequence"/>
</dbReference>
<gene>
    <name evidence="4" type="ORF">GMDG_05746</name>
</gene>
<name>L8FQI7_PSED2</name>